<dbReference type="GO" id="GO:0032259">
    <property type="term" value="P:methylation"/>
    <property type="evidence" value="ECO:0007669"/>
    <property type="project" value="UniProtKB-KW"/>
</dbReference>
<reference evidence="5 6" key="1">
    <citation type="submission" date="2013-03" db="EMBL/GenBank/DDBJ databases">
        <title>The Genome Sequence of Exophiala aquamarina CBS 119918.</title>
        <authorList>
            <consortium name="The Broad Institute Genomics Platform"/>
            <person name="Cuomo C."/>
            <person name="de Hoog S."/>
            <person name="Gorbushina A."/>
            <person name="Walker B."/>
            <person name="Young S.K."/>
            <person name="Zeng Q."/>
            <person name="Gargeya S."/>
            <person name="Fitzgerald M."/>
            <person name="Haas B."/>
            <person name="Abouelleil A."/>
            <person name="Allen A.W."/>
            <person name="Alvarado L."/>
            <person name="Arachchi H.M."/>
            <person name="Berlin A.M."/>
            <person name="Chapman S.B."/>
            <person name="Gainer-Dewar J."/>
            <person name="Goldberg J."/>
            <person name="Griggs A."/>
            <person name="Gujja S."/>
            <person name="Hansen M."/>
            <person name="Howarth C."/>
            <person name="Imamovic A."/>
            <person name="Ireland A."/>
            <person name="Larimer J."/>
            <person name="McCowan C."/>
            <person name="Murphy C."/>
            <person name="Pearson M."/>
            <person name="Poon T.W."/>
            <person name="Priest M."/>
            <person name="Roberts A."/>
            <person name="Saif S."/>
            <person name="Shea T."/>
            <person name="Sisk P."/>
            <person name="Sykes S."/>
            <person name="Wortman J."/>
            <person name="Nusbaum C."/>
            <person name="Birren B."/>
        </authorList>
    </citation>
    <scope>NUCLEOTIDE SEQUENCE [LARGE SCALE GENOMIC DNA]</scope>
    <source>
        <strain evidence="5 6">CBS 119918</strain>
    </source>
</reference>
<evidence type="ECO:0000313" key="5">
    <source>
        <dbReference type="EMBL" id="KEF62120.1"/>
    </source>
</evidence>
<evidence type="ECO:0008006" key="7">
    <source>
        <dbReference type="Google" id="ProtNLM"/>
    </source>
</evidence>
<dbReference type="STRING" id="1182545.A0A072Q2I9"/>
<dbReference type="PANTHER" id="PTHR32183">
    <property type="match status" value="1"/>
</dbReference>
<sequence>MAEAKTEGRNLPVEEARAELRRHFSEYQGSEYTQGWAKLWSNGNFLPWDRLAPSPALADTLKNHVDLVGRALVEDDGQKRRKRALVPGCGRGVDVLLLESFGYDVVGLEYPEGALNACQKFAEEHANDYPVKDEAAGRGSRKFVRGDFYKDDWLVDAGLDKDTKFDLIYDYTFFCAMQISMRPAWSKRMTELLRPSPLANLICLEFPTQKPGTSGGPPWASPPSAYMEHLSHPGEEVKYNEAGSVMMNPFAPDSSNALERVGHWHPADTHQVGKDANGNVEDYIAIWRHH</sequence>
<name>A0A072Q2I9_9EURO</name>
<dbReference type="PANTHER" id="PTHR32183:SF6">
    <property type="entry name" value="CYSTEINE SULFINATE DESULFINASE_CYSTEINE DESULFURASE AND RELATED ENZYMES"/>
    <property type="match status" value="1"/>
</dbReference>
<dbReference type="InterPro" id="IPR029063">
    <property type="entry name" value="SAM-dependent_MTases_sf"/>
</dbReference>
<keyword evidence="2" id="KW-0489">Methyltransferase</keyword>
<organism evidence="5 6">
    <name type="scientific">Exophiala aquamarina CBS 119918</name>
    <dbReference type="NCBI Taxonomy" id="1182545"/>
    <lineage>
        <taxon>Eukaryota</taxon>
        <taxon>Fungi</taxon>
        <taxon>Dikarya</taxon>
        <taxon>Ascomycota</taxon>
        <taxon>Pezizomycotina</taxon>
        <taxon>Eurotiomycetes</taxon>
        <taxon>Chaetothyriomycetidae</taxon>
        <taxon>Chaetothyriales</taxon>
        <taxon>Herpotrichiellaceae</taxon>
        <taxon>Exophiala</taxon>
    </lineage>
</organism>
<dbReference type="HOGENOM" id="CLU_056435_7_0_1"/>
<dbReference type="CDD" id="cd02440">
    <property type="entry name" value="AdoMet_MTases"/>
    <property type="match status" value="1"/>
</dbReference>
<protein>
    <recommendedName>
        <fullName evidence="7">Thiol methyltransferase</fullName>
    </recommendedName>
</protein>
<dbReference type="Pfam" id="PF05724">
    <property type="entry name" value="TPMT"/>
    <property type="match status" value="1"/>
</dbReference>
<keyword evidence="1" id="KW-0597">Phosphoprotein</keyword>
<dbReference type="GeneID" id="25275044"/>
<dbReference type="RefSeq" id="XP_013264710.1">
    <property type="nucleotide sequence ID" value="XM_013409256.1"/>
</dbReference>
<dbReference type="PROSITE" id="PS51585">
    <property type="entry name" value="SAM_MT_TPMT"/>
    <property type="match status" value="1"/>
</dbReference>
<dbReference type="GO" id="GO:0008757">
    <property type="term" value="F:S-adenosylmethionine-dependent methyltransferase activity"/>
    <property type="evidence" value="ECO:0007669"/>
    <property type="project" value="InterPro"/>
</dbReference>
<dbReference type="InterPro" id="IPR008854">
    <property type="entry name" value="TPMT"/>
</dbReference>
<accession>A0A072Q2I9</accession>
<proteinExistence type="predicted"/>
<dbReference type="EMBL" id="AMGV01000001">
    <property type="protein sequence ID" value="KEF62120.1"/>
    <property type="molecule type" value="Genomic_DNA"/>
</dbReference>
<dbReference type="Proteomes" id="UP000027920">
    <property type="component" value="Unassembled WGS sequence"/>
</dbReference>
<dbReference type="SUPFAM" id="SSF53335">
    <property type="entry name" value="S-adenosyl-L-methionine-dependent methyltransferases"/>
    <property type="match status" value="1"/>
</dbReference>
<dbReference type="VEuPathDB" id="FungiDB:A1O9_00092"/>
<keyword evidence="4" id="KW-0949">S-adenosyl-L-methionine</keyword>
<keyword evidence="3" id="KW-0808">Transferase</keyword>
<comment type="caution">
    <text evidence="5">The sequence shown here is derived from an EMBL/GenBank/DDBJ whole genome shotgun (WGS) entry which is preliminary data.</text>
</comment>
<dbReference type="Gene3D" id="3.40.50.150">
    <property type="entry name" value="Vaccinia Virus protein VP39"/>
    <property type="match status" value="1"/>
</dbReference>
<dbReference type="OrthoDB" id="276151at2759"/>
<gene>
    <name evidence="5" type="ORF">A1O9_00092</name>
</gene>
<evidence type="ECO:0000256" key="4">
    <source>
        <dbReference type="ARBA" id="ARBA00022691"/>
    </source>
</evidence>
<evidence type="ECO:0000256" key="1">
    <source>
        <dbReference type="ARBA" id="ARBA00022553"/>
    </source>
</evidence>
<evidence type="ECO:0000256" key="3">
    <source>
        <dbReference type="ARBA" id="ARBA00022679"/>
    </source>
</evidence>
<evidence type="ECO:0000313" key="6">
    <source>
        <dbReference type="Proteomes" id="UP000027920"/>
    </source>
</evidence>
<keyword evidence="6" id="KW-1185">Reference proteome</keyword>
<dbReference type="AlphaFoldDB" id="A0A072Q2I9"/>
<evidence type="ECO:0000256" key="2">
    <source>
        <dbReference type="ARBA" id="ARBA00022603"/>
    </source>
</evidence>